<feature type="domain" description="Metaxin glutathione S-transferase" evidence="1">
    <location>
        <begin position="222"/>
        <end position="280"/>
    </location>
</feature>
<protein>
    <recommendedName>
        <fullName evidence="1">Metaxin glutathione S-transferase domain-containing protein</fullName>
    </recommendedName>
</protein>
<dbReference type="GO" id="GO:0005737">
    <property type="term" value="C:cytoplasm"/>
    <property type="evidence" value="ECO:0007669"/>
    <property type="project" value="TreeGrafter"/>
</dbReference>
<feature type="non-terminal residue" evidence="2">
    <location>
        <position position="1"/>
    </location>
</feature>
<evidence type="ECO:0000313" key="3">
    <source>
        <dbReference type="Proteomes" id="UP000294933"/>
    </source>
</evidence>
<evidence type="ECO:0000313" key="2">
    <source>
        <dbReference type="EMBL" id="TDL25041.1"/>
    </source>
</evidence>
<dbReference type="VEuPathDB" id="FungiDB:BD410DRAFT_744906"/>
<dbReference type="InterPro" id="IPR033468">
    <property type="entry name" value="Metaxin_GST"/>
</dbReference>
<dbReference type="AlphaFoldDB" id="A0A4Y7QCQ3"/>
<evidence type="ECO:0000259" key="1">
    <source>
        <dbReference type="Pfam" id="PF17171"/>
    </source>
</evidence>
<organism evidence="2 3">
    <name type="scientific">Rickenella mellea</name>
    <dbReference type="NCBI Taxonomy" id="50990"/>
    <lineage>
        <taxon>Eukaryota</taxon>
        <taxon>Fungi</taxon>
        <taxon>Dikarya</taxon>
        <taxon>Basidiomycota</taxon>
        <taxon>Agaricomycotina</taxon>
        <taxon>Agaricomycetes</taxon>
        <taxon>Hymenochaetales</taxon>
        <taxon>Rickenellaceae</taxon>
        <taxon>Rickenella</taxon>
    </lineage>
</organism>
<gene>
    <name evidence="2" type="ORF">BD410DRAFT_744906</name>
</gene>
<dbReference type="PANTHER" id="PTHR12289:SF41">
    <property type="entry name" value="FAILED AXON CONNECTIONS-RELATED"/>
    <property type="match status" value="1"/>
</dbReference>
<dbReference type="STRING" id="50990.A0A4Y7QCQ3"/>
<dbReference type="Proteomes" id="UP000294933">
    <property type="component" value="Unassembled WGS sequence"/>
</dbReference>
<dbReference type="InterPro" id="IPR050931">
    <property type="entry name" value="Mito_Protein_Transport_Metaxin"/>
</dbReference>
<keyword evidence="3" id="KW-1185">Reference proteome</keyword>
<dbReference type="Pfam" id="PF17171">
    <property type="entry name" value="GST_C_6"/>
    <property type="match status" value="1"/>
</dbReference>
<dbReference type="PANTHER" id="PTHR12289">
    <property type="entry name" value="METAXIN RELATED"/>
    <property type="match status" value="1"/>
</dbReference>
<dbReference type="OrthoDB" id="198787at2759"/>
<dbReference type="EMBL" id="ML170165">
    <property type="protein sequence ID" value="TDL25041.1"/>
    <property type="molecule type" value="Genomic_DNA"/>
</dbReference>
<accession>A0A4Y7QCQ3</accession>
<proteinExistence type="predicted"/>
<name>A0A4Y7QCQ3_9AGAM</name>
<sequence length="295" mass="31951">SSSIVPLPAILRKFFYHFPLHTYPPIPPPQPYGAQATSPTLWISPPRQHFATDPSANVLSADVECLKWQAYLALRGVSEVALRWDVNPAGAPGARLPALQVPGISRSVLAAREIPTWVDAKLGRDDDGNEFEGYLDAKARDESRAWVALLEGAVHAALILHNGQPPSESAWTALLWSPIQSAPSSLAALLTPPPPPLSGLTSLLPPYGERISPSNIQLQYQTAIVSLSDRLGTDKWFLGSSGPTALDALIFAYLHTLLNAPGPLRIEVNKRANLVAWELRVRGIVQPAFHIASRS</sequence>
<reference evidence="2 3" key="1">
    <citation type="submission" date="2018-06" db="EMBL/GenBank/DDBJ databases">
        <title>A transcriptomic atlas of mushroom development highlights an independent origin of complex multicellularity.</title>
        <authorList>
            <consortium name="DOE Joint Genome Institute"/>
            <person name="Krizsan K."/>
            <person name="Almasi E."/>
            <person name="Merenyi Z."/>
            <person name="Sahu N."/>
            <person name="Viragh M."/>
            <person name="Koszo T."/>
            <person name="Mondo S."/>
            <person name="Kiss B."/>
            <person name="Balint B."/>
            <person name="Kues U."/>
            <person name="Barry K."/>
            <person name="Hegedus J.C."/>
            <person name="Henrissat B."/>
            <person name="Johnson J."/>
            <person name="Lipzen A."/>
            <person name="Ohm R."/>
            <person name="Nagy I."/>
            <person name="Pangilinan J."/>
            <person name="Yan J."/>
            <person name="Xiong Y."/>
            <person name="Grigoriev I.V."/>
            <person name="Hibbett D.S."/>
            <person name="Nagy L.G."/>
        </authorList>
    </citation>
    <scope>NUCLEOTIDE SEQUENCE [LARGE SCALE GENOMIC DNA]</scope>
    <source>
        <strain evidence="2 3">SZMC22713</strain>
    </source>
</reference>